<dbReference type="InterPro" id="IPR013196">
    <property type="entry name" value="HTH_11"/>
</dbReference>
<dbReference type="InterPro" id="IPR036388">
    <property type="entry name" value="WH-like_DNA-bd_sf"/>
</dbReference>
<dbReference type="Pfam" id="PF13280">
    <property type="entry name" value="WYL"/>
    <property type="match status" value="1"/>
</dbReference>
<feature type="domain" description="HTH deoR-type" evidence="3">
    <location>
        <begin position="2"/>
        <end position="57"/>
    </location>
</feature>
<dbReference type="GO" id="GO:0003677">
    <property type="term" value="F:DNA binding"/>
    <property type="evidence" value="ECO:0007669"/>
    <property type="project" value="UniProtKB-KW"/>
</dbReference>
<dbReference type="SUPFAM" id="SSF46785">
    <property type="entry name" value="Winged helix' DNA-binding domain"/>
    <property type="match status" value="1"/>
</dbReference>
<dbReference type="EMBL" id="QKRB01000060">
    <property type="protein sequence ID" value="PZD93090.1"/>
    <property type="molecule type" value="Genomic_DNA"/>
</dbReference>
<name>A0A2W1L4I0_9BACL</name>
<dbReference type="PROSITE" id="PS51000">
    <property type="entry name" value="HTH_DEOR_2"/>
    <property type="match status" value="1"/>
</dbReference>
<comment type="caution">
    <text evidence="4">The sequence shown here is derived from an EMBL/GenBank/DDBJ whole genome shotgun (WGS) entry which is preliminary data.</text>
</comment>
<protein>
    <submittedName>
        <fullName evidence="4">DNA-binding transcriptional regulator</fullName>
    </submittedName>
</protein>
<evidence type="ECO:0000259" key="3">
    <source>
        <dbReference type="PROSITE" id="PS51000"/>
    </source>
</evidence>
<reference evidence="4 5" key="1">
    <citation type="submission" date="2018-06" db="EMBL/GenBank/DDBJ databases">
        <title>Paenibacillus imtechensis sp. nov.</title>
        <authorList>
            <person name="Pinnaka A.K."/>
            <person name="Singh H."/>
            <person name="Kaur M."/>
        </authorList>
    </citation>
    <scope>NUCLEOTIDE SEQUENCE [LARGE SCALE GENOMIC DNA]</scope>
    <source>
        <strain evidence="4 5">SMB1</strain>
    </source>
</reference>
<dbReference type="PANTHER" id="PTHR34580:SF1">
    <property type="entry name" value="PROTEIN PAFC"/>
    <property type="match status" value="1"/>
</dbReference>
<gene>
    <name evidence="4" type="ORF">DNH61_25260</name>
</gene>
<sequence>MKIDRLLAITVLLLGRKRVTAAELAERFEVTMKTIYRDMETLGMAGLPIVSHQGAAGGYEIMEQFTLDRQLVTGREIASLLAALKGMHYALDDRTFASLEEKIRALLTKTDEQDGDKHSAELVFDFHPWGQGPLNRDKVILFRKAIRERRRVRLRYLDGSGEESFRSVEPYTLIMKGSSWYVQAYCTLREDYRLFRLSRVMEPVLEQQTFIMRNPPELETIGWKREWSGHTEIEVILCYRPEALHRVLDIFRPDQIRYEADGSCRVQACLPVDDWFHSMLLSFGAQVKVLHPPSLAEEIRQQAILMLQQYE</sequence>
<dbReference type="Pfam" id="PF08279">
    <property type="entry name" value="HTH_11"/>
    <property type="match status" value="1"/>
</dbReference>
<dbReference type="InterPro" id="IPR051534">
    <property type="entry name" value="CBASS_pafABC_assoc_protein"/>
</dbReference>
<evidence type="ECO:0000256" key="2">
    <source>
        <dbReference type="ARBA" id="ARBA00023163"/>
    </source>
</evidence>
<keyword evidence="5" id="KW-1185">Reference proteome</keyword>
<dbReference type="InterPro" id="IPR026881">
    <property type="entry name" value="WYL_dom"/>
</dbReference>
<dbReference type="Proteomes" id="UP000249522">
    <property type="component" value="Unassembled WGS sequence"/>
</dbReference>
<dbReference type="GO" id="GO:0003700">
    <property type="term" value="F:DNA-binding transcription factor activity"/>
    <property type="evidence" value="ECO:0007669"/>
    <property type="project" value="InterPro"/>
</dbReference>
<evidence type="ECO:0000313" key="5">
    <source>
        <dbReference type="Proteomes" id="UP000249522"/>
    </source>
</evidence>
<dbReference type="Gene3D" id="1.10.10.10">
    <property type="entry name" value="Winged helix-like DNA-binding domain superfamily/Winged helix DNA-binding domain"/>
    <property type="match status" value="1"/>
</dbReference>
<keyword evidence="2" id="KW-0804">Transcription</keyword>
<dbReference type="PROSITE" id="PS52050">
    <property type="entry name" value="WYL"/>
    <property type="match status" value="1"/>
</dbReference>
<keyword evidence="1" id="KW-0805">Transcription regulation</keyword>
<organism evidence="4 5">
    <name type="scientific">Paenibacillus sambharensis</name>
    <dbReference type="NCBI Taxonomy" id="1803190"/>
    <lineage>
        <taxon>Bacteria</taxon>
        <taxon>Bacillati</taxon>
        <taxon>Bacillota</taxon>
        <taxon>Bacilli</taxon>
        <taxon>Bacillales</taxon>
        <taxon>Paenibacillaceae</taxon>
        <taxon>Paenibacillus</taxon>
    </lineage>
</organism>
<dbReference type="InterPro" id="IPR057727">
    <property type="entry name" value="WCX_dom"/>
</dbReference>
<dbReference type="InterPro" id="IPR028349">
    <property type="entry name" value="PafC-like"/>
</dbReference>
<keyword evidence="4" id="KW-0238">DNA-binding</keyword>
<dbReference type="InterPro" id="IPR001034">
    <property type="entry name" value="DeoR_HTH"/>
</dbReference>
<dbReference type="RefSeq" id="WP_111149732.1">
    <property type="nucleotide sequence ID" value="NZ_QKRB01000060.1"/>
</dbReference>
<dbReference type="PIRSF" id="PIRSF016838">
    <property type="entry name" value="PafC"/>
    <property type="match status" value="1"/>
</dbReference>
<dbReference type="PANTHER" id="PTHR34580">
    <property type="match status" value="1"/>
</dbReference>
<evidence type="ECO:0000313" key="4">
    <source>
        <dbReference type="EMBL" id="PZD93090.1"/>
    </source>
</evidence>
<evidence type="ECO:0000256" key="1">
    <source>
        <dbReference type="ARBA" id="ARBA00023015"/>
    </source>
</evidence>
<accession>A0A2W1L4I0</accession>
<proteinExistence type="predicted"/>
<dbReference type="OrthoDB" id="9815009at2"/>
<dbReference type="InterPro" id="IPR036390">
    <property type="entry name" value="WH_DNA-bd_sf"/>
</dbReference>
<dbReference type="Pfam" id="PF25583">
    <property type="entry name" value="WCX"/>
    <property type="match status" value="1"/>
</dbReference>
<dbReference type="AlphaFoldDB" id="A0A2W1L4I0"/>